<accession>A0ABP1I8S0</accession>
<reference evidence="1 2" key="1">
    <citation type="submission" date="2024-07" db="EMBL/GenBank/DDBJ databases">
        <authorList>
            <person name="Akdeniz Z."/>
        </authorList>
    </citation>
    <scope>NUCLEOTIDE SEQUENCE [LARGE SCALE GENOMIC DNA]</scope>
</reference>
<protein>
    <submittedName>
        <fullName evidence="1">Uncharacterized protein</fullName>
    </submittedName>
</protein>
<evidence type="ECO:0000313" key="1">
    <source>
        <dbReference type="EMBL" id="CAL6010806.1"/>
    </source>
</evidence>
<name>A0ABP1I8S0_9EUKA</name>
<gene>
    <name evidence="1" type="ORF">HINF_LOCUS22261</name>
</gene>
<comment type="caution">
    <text evidence="1">The sequence shown here is derived from an EMBL/GenBank/DDBJ whole genome shotgun (WGS) entry which is preliminary data.</text>
</comment>
<evidence type="ECO:0000313" key="2">
    <source>
        <dbReference type="Proteomes" id="UP001642409"/>
    </source>
</evidence>
<keyword evidence="2" id="KW-1185">Reference proteome</keyword>
<proteinExistence type="predicted"/>
<organism evidence="1 2">
    <name type="scientific">Hexamita inflata</name>
    <dbReference type="NCBI Taxonomy" id="28002"/>
    <lineage>
        <taxon>Eukaryota</taxon>
        <taxon>Metamonada</taxon>
        <taxon>Diplomonadida</taxon>
        <taxon>Hexamitidae</taxon>
        <taxon>Hexamitinae</taxon>
        <taxon>Hexamita</taxon>
    </lineage>
</organism>
<dbReference type="Proteomes" id="UP001642409">
    <property type="component" value="Unassembled WGS sequence"/>
</dbReference>
<dbReference type="EMBL" id="CAXDID020000062">
    <property type="protein sequence ID" value="CAL6010806.1"/>
    <property type="molecule type" value="Genomic_DNA"/>
</dbReference>
<sequence>MTCIPKQSKSRAISENDLLYMFKLSVELDITLSLSRNRLRLTNSQNEILSEYKIDFNFYSGYTGGFFSRYCNGYQAIFDSHLYVPVLFNGVIYIQYFEYLCCIQGNKLTKLCEIPEMHLDDFRSFFGRIFTLNNCLYVHGSRGGLYQYINNQLQRVKTIHKCQFYQFQDNIFVQKYNESIYKLENDLTLSHFIDGQIINSENGTLKVITRSGTVIIDMKTGAELSQNDLIINRGEIKRIQNQIINENLKYGEFNQIMNLLTFKVTFEEQKKQQLKRISNINTQICQIEADINNKQVQIRNKVYEYQNGLANAINALNTFVKGECSQ</sequence>